<feature type="region of interest" description="Disordered" evidence="1">
    <location>
        <begin position="94"/>
        <end position="120"/>
    </location>
</feature>
<proteinExistence type="predicted"/>
<dbReference type="AlphaFoldDB" id="A0A4U9CZ86"/>
<evidence type="ECO:0000256" key="2">
    <source>
        <dbReference type="SAM" id="SignalP"/>
    </source>
</evidence>
<reference evidence="3 4" key="1">
    <citation type="submission" date="2019-04" db="EMBL/GenBank/DDBJ databases">
        <authorList>
            <consortium name="Pathogen Informatics"/>
        </authorList>
    </citation>
    <scope>NUCLEOTIDE SEQUENCE [LARGE SCALE GENOMIC DNA]</scope>
    <source>
        <strain evidence="3 4">NCTC9185</strain>
    </source>
</reference>
<feature type="region of interest" description="Disordered" evidence="1">
    <location>
        <begin position="181"/>
        <end position="203"/>
    </location>
</feature>
<feature type="signal peptide" evidence="2">
    <location>
        <begin position="1"/>
        <end position="21"/>
    </location>
</feature>
<name>A0A4U9CZ86_RAOTE</name>
<evidence type="ECO:0000313" key="3">
    <source>
        <dbReference type="EMBL" id="VTN10691.1"/>
    </source>
</evidence>
<sequence>MFRSLILAAVLLASAPLVANAGEITLLPSVKLQIGDRDNYGNYWDGGGWRDRDYWRRNYEWRDNRWRHHDNGRHRGWDKRKAYERGYREGWNDRDDRRGGWGRGPGGRGHGHGHGPSLNVLQSVTSNGGALRLPRLLPAYNPNTVPTSSQPFSVTTIATMTQPVRLIHAVFTRSPISFGLLGKNQQRHQRQRNTKAQQHLAHH</sequence>
<protein>
    <submittedName>
        <fullName evidence="3">Protein of uncharacterized function (DUF2502)</fullName>
    </submittedName>
</protein>
<dbReference type="InterPro" id="IPR019638">
    <property type="entry name" value="DUF2502"/>
</dbReference>
<dbReference type="EMBL" id="CABDVU010000001">
    <property type="protein sequence ID" value="VTN10691.1"/>
    <property type="molecule type" value="Genomic_DNA"/>
</dbReference>
<evidence type="ECO:0000313" key="4">
    <source>
        <dbReference type="Proteomes" id="UP000339249"/>
    </source>
</evidence>
<accession>A0A4U9CZ86</accession>
<feature type="chain" id="PRO_5020462118" evidence="2">
    <location>
        <begin position="22"/>
        <end position="203"/>
    </location>
</feature>
<keyword evidence="2" id="KW-0732">Signal</keyword>
<dbReference type="Proteomes" id="UP000339249">
    <property type="component" value="Unassembled WGS sequence"/>
</dbReference>
<organism evidence="3 4">
    <name type="scientific">Raoultella terrigena</name>
    <name type="common">Klebsiella terrigena</name>
    <dbReference type="NCBI Taxonomy" id="577"/>
    <lineage>
        <taxon>Bacteria</taxon>
        <taxon>Pseudomonadati</taxon>
        <taxon>Pseudomonadota</taxon>
        <taxon>Gammaproteobacteria</taxon>
        <taxon>Enterobacterales</taxon>
        <taxon>Enterobacteriaceae</taxon>
        <taxon>Klebsiella/Raoultella group</taxon>
        <taxon>Raoultella</taxon>
    </lineage>
</organism>
<gene>
    <name evidence="3" type="ORF">NCTC9185_02616</name>
</gene>
<evidence type="ECO:0000256" key="1">
    <source>
        <dbReference type="SAM" id="MobiDB-lite"/>
    </source>
</evidence>
<dbReference type="Pfam" id="PF10697">
    <property type="entry name" value="DUF2502"/>
    <property type="match status" value="1"/>
</dbReference>